<dbReference type="Proteomes" id="UP000035642">
    <property type="component" value="Unassembled WGS sequence"/>
</dbReference>
<keyword evidence="1" id="KW-0472">Membrane</keyword>
<proteinExistence type="predicted"/>
<keyword evidence="2" id="KW-1185">Reference proteome</keyword>
<name>A0A0K0DHK3_ANGCA</name>
<sequence>TVNPGQSVTSIVSAVIGLATIIVGSIYVFRLPDTAIEARKLVIVMIIYGILQIFLATAYLIACIKTSIAVYRGVKVNLAFPMKRFVSLINVKRSTSYFLHEWYQILLLSGFYKIIALVSFVEYSDTTSALYCPQLVFYTSLTVFILHIVLVIIRCCCCK</sequence>
<keyword evidence="1" id="KW-1133">Transmembrane helix</keyword>
<dbReference type="AlphaFoldDB" id="A0A0K0DHK3"/>
<reference evidence="3" key="2">
    <citation type="submission" date="2017-02" db="UniProtKB">
        <authorList>
            <consortium name="WormBaseParasite"/>
        </authorList>
    </citation>
    <scope>IDENTIFICATION</scope>
</reference>
<feature type="transmembrane region" description="Helical" evidence="1">
    <location>
        <begin position="41"/>
        <end position="62"/>
    </location>
</feature>
<reference evidence="2" key="1">
    <citation type="submission" date="2012-09" db="EMBL/GenBank/DDBJ databases">
        <authorList>
            <person name="Martin A.A."/>
        </authorList>
    </citation>
    <scope>NUCLEOTIDE SEQUENCE</scope>
</reference>
<evidence type="ECO:0000313" key="2">
    <source>
        <dbReference type="Proteomes" id="UP000035642"/>
    </source>
</evidence>
<evidence type="ECO:0000256" key="1">
    <source>
        <dbReference type="SAM" id="Phobius"/>
    </source>
</evidence>
<accession>A0A0K0DHK3</accession>
<evidence type="ECO:0000313" key="3">
    <source>
        <dbReference type="WBParaSite" id="ACAC_0001067701-mRNA-1"/>
    </source>
</evidence>
<dbReference type="WBParaSite" id="ACAC_0001067701-mRNA-1">
    <property type="protein sequence ID" value="ACAC_0001067701-mRNA-1"/>
    <property type="gene ID" value="ACAC_0001067701"/>
</dbReference>
<organism evidence="2 3">
    <name type="scientific">Angiostrongylus cantonensis</name>
    <name type="common">Rat lungworm</name>
    <dbReference type="NCBI Taxonomy" id="6313"/>
    <lineage>
        <taxon>Eukaryota</taxon>
        <taxon>Metazoa</taxon>
        <taxon>Ecdysozoa</taxon>
        <taxon>Nematoda</taxon>
        <taxon>Chromadorea</taxon>
        <taxon>Rhabditida</taxon>
        <taxon>Rhabditina</taxon>
        <taxon>Rhabditomorpha</taxon>
        <taxon>Strongyloidea</taxon>
        <taxon>Metastrongylidae</taxon>
        <taxon>Angiostrongylus</taxon>
    </lineage>
</organism>
<keyword evidence="1" id="KW-0812">Transmembrane</keyword>
<feature type="transmembrane region" description="Helical" evidence="1">
    <location>
        <begin position="6"/>
        <end position="29"/>
    </location>
</feature>
<protein>
    <submittedName>
        <fullName evidence="3">G_PROTEIN_RECEP_F3_4 domain-containing protein</fullName>
    </submittedName>
</protein>
<feature type="transmembrane region" description="Helical" evidence="1">
    <location>
        <begin position="135"/>
        <end position="153"/>
    </location>
</feature>
<feature type="transmembrane region" description="Helical" evidence="1">
    <location>
        <begin position="102"/>
        <end position="123"/>
    </location>
</feature>